<proteinExistence type="predicted"/>
<feature type="domain" description="Septin-type G" evidence="1">
    <location>
        <begin position="26"/>
        <end position="182"/>
    </location>
</feature>
<dbReference type="Pfam" id="PF00735">
    <property type="entry name" value="Septin"/>
    <property type="match status" value="1"/>
</dbReference>
<dbReference type="Proteomes" id="UP000191200">
    <property type="component" value="Chromosome"/>
</dbReference>
<evidence type="ECO:0000313" key="3">
    <source>
        <dbReference type="Proteomes" id="UP000191200"/>
    </source>
</evidence>
<dbReference type="EMBL" id="CP017267">
    <property type="protein sequence ID" value="APB31254.1"/>
    <property type="molecule type" value="Genomic_DNA"/>
</dbReference>
<dbReference type="CDD" id="cd00882">
    <property type="entry name" value="Ras_like_GTPase"/>
    <property type="match status" value="1"/>
</dbReference>
<keyword evidence="3" id="KW-1185">Reference proteome</keyword>
<name>A0A1J0A5P5_9ENTE</name>
<organism evidence="2 3">
    <name type="scientific">Vagococcus teuberi</name>
    <dbReference type="NCBI Taxonomy" id="519472"/>
    <lineage>
        <taxon>Bacteria</taxon>
        <taxon>Bacillati</taxon>
        <taxon>Bacillota</taxon>
        <taxon>Bacilli</taxon>
        <taxon>Lactobacillales</taxon>
        <taxon>Enterococcaceae</taxon>
        <taxon>Vagococcus</taxon>
    </lineage>
</organism>
<dbReference type="PANTHER" id="PTHR18884">
    <property type="entry name" value="SEPTIN"/>
    <property type="match status" value="1"/>
</dbReference>
<dbReference type="InterPro" id="IPR027417">
    <property type="entry name" value="P-loop_NTPase"/>
</dbReference>
<accession>A0A1J0A5P5</accession>
<dbReference type="RefSeq" id="WP_071456844.1">
    <property type="nucleotide sequence ID" value="NZ_CP017267.1"/>
</dbReference>
<sequence length="374" mass="40731">MDQANYKKYVEETFNNVKKENKELKKVNLLIAGKSGVGKSTLINTVFGEDLVKTGVGKPVTEDIHLIEKKNFPVRIYDTVGFEISKMGFDIKSVVKSLKRNPIQQLIKKVQATETTDDDVHVVWYVISGSGARIEEAEISFIKWLVDQKLPVIIVLTKCFDLKEATLLKNEIEKLIDSSFDIILVLAKQTEYQDIFGVEELIDATVELLPEGLQASFIHSQEASIKVKHNEAVKVVTATMAANFGTGFAPIPGADAPIMMTSQTAMMTKITSIYGIELDKQKIETALTSMLGVYAAMISGKSLAGNIAKLVPGVGTLGGGLISGGVGMVITGALGYAYIELMELVIKGQVDLSTMTPDALTDLLLKLLPNYLPK</sequence>
<dbReference type="Gene3D" id="3.40.50.300">
    <property type="entry name" value="P-loop containing nucleotide triphosphate hydrolases"/>
    <property type="match status" value="1"/>
</dbReference>
<protein>
    <recommendedName>
        <fullName evidence="1">Septin-type G domain-containing protein</fullName>
    </recommendedName>
</protein>
<dbReference type="GO" id="GO:0005525">
    <property type="term" value="F:GTP binding"/>
    <property type="evidence" value="ECO:0007669"/>
    <property type="project" value="InterPro"/>
</dbReference>
<dbReference type="KEGG" id="vte:BHY08_05080"/>
<dbReference type="SUPFAM" id="SSF52540">
    <property type="entry name" value="P-loop containing nucleoside triphosphate hydrolases"/>
    <property type="match status" value="1"/>
</dbReference>
<reference evidence="2 3" key="1">
    <citation type="submission" date="2016-09" db="EMBL/GenBank/DDBJ databases">
        <title>Vagococcus teuberi sp. nov., isolated from the Malian artisanal sour milk fene.</title>
        <authorList>
            <person name="Wullschleger S."/>
            <person name="Seifert C."/>
            <person name="Baumgartner S."/>
            <person name="Lacroix C."/>
            <person name="Bonfoh B."/>
            <person name="Stevens M.J."/>
            <person name="Meile L."/>
        </authorList>
    </citation>
    <scope>NUCLEOTIDE SEQUENCE [LARGE SCALE GENOMIC DNA]</scope>
    <source>
        <strain evidence="2 3">DSM 21459</strain>
    </source>
</reference>
<gene>
    <name evidence="2" type="ORF">BHY08_05080</name>
</gene>
<evidence type="ECO:0000313" key="2">
    <source>
        <dbReference type="EMBL" id="APB31254.1"/>
    </source>
</evidence>
<dbReference type="AlphaFoldDB" id="A0A1J0A5P5"/>
<dbReference type="STRING" id="519472.BHY08_05080"/>
<evidence type="ECO:0000259" key="1">
    <source>
        <dbReference type="Pfam" id="PF00735"/>
    </source>
</evidence>
<dbReference type="OrthoDB" id="9255830at2"/>
<dbReference type="InterPro" id="IPR030379">
    <property type="entry name" value="G_SEPTIN_dom"/>
</dbReference>